<proteinExistence type="predicted"/>
<dbReference type="OrthoDB" id="9786494at2"/>
<dbReference type="Pfam" id="PF05430">
    <property type="entry name" value="Methyltransf_30"/>
    <property type="match status" value="1"/>
</dbReference>
<keyword evidence="3" id="KW-1185">Reference proteome</keyword>
<keyword evidence="2" id="KW-0489">Methyltransferase</keyword>
<dbReference type="Proteomes" id="UP000280842">
    <property type="component" value="Unassembled WGS sequence"/>
</dbReference>
<evidence type="ECO:0000313" key="3">
    <source>
        <dbReference type="Proteomes" id="UP000280842"/>
    </source>
</evidence>
<gene>
    <name evidence="2" type="ORF">CLV39_0794</name>
</gene>
<dbReference type="AlphaFoldDB" id="A0A3M0BLJ0"/>
<evidence type="ECO:0000259" key="1">
    <source>
        <dbReference type="Pfam" id="PF05430"/>
    </source>
</evidence>
<dbReference type="EMBL" id="REFO01000011">
    <property type="protein sequence ID" value="RMA97139.1"/>
    <property type="molecule type" value="Genomic_DNA"/>
</dbReference>
<dbReference type="InterPro" id="IPR008471">
    <property type="entry name" value="MnmC-like_methylTransf"/>
</dbReference>
<sequence>MDSKIVTADGTETFFNKEYNEAYHSTKAGAYTESLHKFINPTKIKELAKNQNQINILDVGFGLAYNVAVCYTEAIKVNPDIKLNIISIEKDEKNFERIKKFNIPTELEKAYQIINLGIFEKENVGKNEYKIYKVENKNLNLKVILGEGRQILKDLSLEISNFFDGVFYDAFSPKVNTEMWTVNIFKIVKNLMKEKAILATYSASLAVRKGLIEAGFKIGLVEPIGRKSYSTVATINGSIPPLTEKEEKRLKESPYATSYYDNENLDLPKEIIKENWEKRLKDKL</sequence>
<feature type="domain" description="MnmC-like methyltransferase" evidence="1">
    <location>
        <begin position="130"/>
        <end position="234"/>
    </location>
</feature>
<dbReference type="PANTHER" id="PTHR39963:SF1">
    <property type="entry name" value="MNMC-LIKE METHYLTRANSFERASE DOMAIN-CONTAINING PROTEIN"/>
    <property type="match status" value="1"/>
</dbReference>
<dbReference type="PANTHER" id="PTHR39963">
    <property type="entry name" value="SLL0983 PROTEIN"/>
    <property type="match status" value="1"/>
</dbReference>
<dbReference type="GO" id="GO:0016645">
    <property type="term" value="F:oxidoreductase activity, acting on the CH-NH group of donors"/>
    <property type="evidence" value="ECO:0007669"/>
    <property type="project" value="InterPro"/>
</dbReference>
<dbReference type="Gene3D" id="3.40.50.150">
    <property type="entry name" value="Vaccinia Virus protein VP39"/>
    <property type="match status" value="1"/>
</dbReference>
<dbReference type="RefSeq" id="WP_121922927.1">
    <property type="nucleotide sequence ID" value="NZ_REFO01000011.1"/>
</dbReference>
<comment type="caution">
    <text evidence="2">The sequence shown here is derived from an EMBL/GenBank/DDBJ whole genome shotgun (WGS) entry which is preliminary data.</text>
</comment>
<reference evidence="2 3" key="1">
    <citation type="submission" date="2018-10" db="EMBL/GenBank/DDBJ databases">
        <title>Genomic Encyclopedia of Archaeal and Bacterial Type Strains, Phase II (KMG-II): from individual species to whole genera.</title>
        <authorList>
            <person name="Goeker M."/>
        </authorList>
    </citation>
    <scope>NUCLEOTIDE SEQUENCE [LARGE SCALE GENOMIC DNA]</scope>
    <source>
        <strain evidence="2 3">VM1</strain>
    </source>
</reference>
<protein>
    <submittedName>
        <fullName evidence="2">tRNA U34 5-methylaminomethyl-2-thiouridine-forming methyltransferase MnmC</fullName>
    </submittedName>
</protein>
<name>A0A3M0BLJ0_9AQUI</name>
<dbReference type="InterPro" id="IPR029063">
    <property type="entry name" value="SAM-dependent_MTases_sf"/>
</dbReference>
<dbReference type="GO" id="GO:0008168">
    <property type="term" value="F:methyltransferase activity"/>
    <property type="evidence" value="ECO:0007669"/>
    <property type="project" value="UniProtKB-KW"/>
</dbReference>
<dbReference type="GO" id="GO:0032259">
    <property type="term" value="P:methylation"/>
    <property type="evidence" value="ECO:0007669"/>
    <property type="project" value="UniProtKB-KW"/>
</dbReference>
<accession>A0A3M0BLJ0</accession>
<keyword evidence="2" id="KW-0808">Transferase</keyword>
<organism evidence="2 3">
    <name type="scientific">Hydrogenothermus marinus</name>
    <dbReference type="NCBI Taxonomy" id="133270"/>
    <lineage>
        <taxon>Bacteria</taxon>
        <taxon>Pseudomonadati</taxon>
        <taxon>Aquificota</taxon>
        <taxon>Aquificia</taxon>
        <taxon>Aquificales</taxon>
        <taxon>Hydrogenothermaceae</taxon>
        <taxon>Hydrogenothermus</taxon>
    </lineage>
</organism>
<dbReference type="SUPFAM" id="SSF53335">
    <property type="entry name" value="S-adenosyl-L-methionine-dependent methyltransferases"/>
    <property type="match status" value="1"/>
</dbReference>
<evidence type="ECO:0000313" key="2">
    <source>
        <dbReference type="EMBL" id="RMA97139.1"/>
    </source>
</evidence>